<name>A0A382SBH8_9ZZZZ</name>
<dbReference type="EMBL" id="UINC01127263">
    <property type="protein sequence ID" value="SVD06271.1"/>
    <property type="molecule type" value="Genomic_DNA"/>
</dbReference>
<accession>A0A382SBH8</accession>
<gene>
    <name evidence="1" type="ORF">METZ01_LOCUS359125</name>
</gene>
<organism evidence="1">
    <name type="scientific">marine metagenome</name>
    <dbReference type="NCBI Taxonomy" id="408172"/>
    <lineage>
        <taxon>unclassified sequences</taxon>
        <taxon>metagenomes</taxon>
        <taxon>ecological metagenomes</taxon>
    </lineage>
</organism>
<evidence type="ECO:0000313" key="1">
    <source>
        <dbReference type="EMBL" id="SVD06271.1"/>
    </source>
</evidence>
<reference evidence="1" key="1">
    <citation type="submission" date="2018-05" db="EMBL/GenBank/DDBJ databases">
        <authorList>
            <person name="Lanie J.A."/>
            <person name="Ng W.-L."/>
            <person name="Kazmierczak K.M."/>
            <person name="Andrzejewski T.M."/>
            <person name="Davidsen T.M."/>
            <person name="Wayne K.J."/>
            <person name="Tettelin H."/>
            <person name="Glass J.I."/>
            <person name="Rusch D."/>
            <person name="Podicherti R."/>
            <person name="Tsui H.-C.T."/>
            <person name="Winkler M.E."/>
        </authorList>
    </citation>
    <scope>NUCLEOTIDE SEQUENCE</scope>
</reference>
<proteinExistence type="predicted"/>
<sequence length="243" mass="27500">VRFAIAEDAPRFSEDYRVFLHFLDADGELMFNDDHAPPEPTTAWLPGQIISYDRRTIVPVYPYIGEVTVVVGLYSQETGNRLPMEGESIGQRAYPVATFEMASQSESGFFVYEDGWYAPESAPEAPDTEWRWTAGVALLSFRNPRADARFYLEVGGRPELFEAPQRLTMSIGEFEIGTLSLTAEEPSFHIVDIPRNRFGAEEAVILTLRVDPPFVPAELTDSENADDRELGMQVFYVFLERQL</sequence>
<protein>
    <submittedName>
        <fullName evidence="1">Uncharacterized protein</fullName>
    </submittedName>
</protein>
<feature type="non-terminal residue" evidence="1">
    <location>
        <position position="1"/>
    </location>
</feature>
<dbReference type="AlphaFoldDB" id="A0A382SBH8"/>